<dbReference type="EMBL" id="BEGY01000118">
    <property type="protein sequence ID" value="GAX84188.1"/>
    <property type="molecule type" value="Genomic_DNA"/>
</dbReference>
<keyword evidence="3" id="KW-0813">Transport</keyword>
<dbReference type="GO" id="GO:0012505">
    <property type="term" value="C:endomembrane system"/>
    <property type="evidence" value="ECO:0007669"/>
    <property type="project" value="UniProtKB-SubCell"/>
</dbReference>
<organism evidence="8 9">
    <name type="scientific">Chlamydomonas eustigma</name>
    <dbReference type="NCBI Taxonomy" id="1157962"/>
    <lineage>
        <taxon>Eukaryota</taxon>
        <taxon>Viridiplantae</taxon>
        <taxon>Chlorophyta</taxon>
        <taxon>core chlorophytes</taxon>
        <taxon>Chlorophyceae</taxon>
        <taxon>CS clade</taxon>
        <taxon>Chlamydomonadales</taxon>
        <taxon>Chlamydomonadaceae</taxon>
        <taxon>Chlamydomonas</taxon>
    </lineage>
</organism>
<dbReference type="GO" id="GO:0016192">
    <property type="term" value="P:vesicle-mediated transport"/>
    <property type="evidence" value="ECO:0007669"/>
    <property type="project" value="InterPro"/>
</dbReference>
<dbReference type="OrthoDB" id="10254310at2759"/>
<gene>
    <name evidence="8" type="ORF">CEUSTIGMA_g11611.t1</name>
</gene>
<dbReference type="InterPro" id="IPR012295">
    <property type="entry name" value="TBP_dom_sf"/>
</dbReference>
<dbReference type="InterPro" id="IPR011989">
    <property type="entry name" value="ARM-like"/>
</dbReference>
<dbReference type="InterPro" id="IPR015151">
    <property type="entry name" value="B-adaptin_app_sub_C"/>
</dbReference>
<dbReference type="InterPro" id="IPR016024">
    <property type="entry name" value="ARM-type_fold"/>
</dbReference>
<dbReference type="InterPro" id="IPR026739">
    <property type="entry name" value="AP_beta"/>
</dbReference>
<accession>A0A250XM92</accession>
<evidence type="ECO:0000256" key="3">
    <source>
        <dbReference type="ARBA" id="ARBA00022448"/>
    </source>
</evidence>
<evidence type="ECO:0000256" key="6">
    <source>
        <dbReference type="SAM" id="MobiDB-lite"/>
    </source>
</evidence>
<keyword evidence="5" id="KW-0472">Membrane</keyword>
<evidence type="ECO:0000259" key="7">
    <source>
        <dbReference type="SMART" id="SM01020"/>
    </source>
</evidence>
<dbReference type="Pfam" id="PF09066">
    <property type="entry name" value="B2-adapt-app_C"/>
    <property type="match status" value="1"/>
</dbReference>
<dbReference type="Pfam" id="PF01602">
    <property type="entry name" value="Adaptin_N"/>
    <property type="match status" value="1"/>
</dbReference>
<dbReference type="FunFam" id="1.25.10.10:FF:000113">
    <property type="entry name" value="Beta-adaptin-like protein A"/>
    <property type="match status" value="1"/>
</dbReference>
<evidence type="ECO:0000256" key="1">
    <source>
        <dbReference type="ARBA" id="ARBA00004308"/>
    </source>
</evidence>
<feature type="compositionally biased region" description="Polar residues" evidence="6">
    <location>
        <begin position="640"/>
        <end position="657"/>
    </location>
</feature>
<comment type="subcellular location">
    <subcellularLocation>
        <location evidence="1">Endomembrane system</location>
    </subcellularLocation>
</comment>
<dbReference type="Gene3D" id="1.25.10.10">
    <property type="entry name" value="Leucine-rich Repeat Variant"/>
    <property type="match status" value="1"/>
</dbReference>
<dbReference type="STRING" id="1157962.A0A250XM92"/>
<dbReference type="SUPFAM" id="SSF48371">
    <property type="entry name" value="ARM repeat"/>
    <property type="match status" value="1"/>
</dbReference>
<name>A0A250XM92_9CHLO</name>
<dbReference type="GO" id="GO:0030131">
    <property type="term" value="C:clathrin adaptor complex"/>
    <property type="evidence" value="ECO:0007669"/>
    <property type="project" value="InterPro"/>
</dbReference>
<keyword evidence="9" id="KW-1185">Reference proteome</keyword>
<evidence type="ECO:0000256" key="5">
    <source>
        <dbReference type="ARBA" id="ARBA00023136"/>
    </source>
</evidence>
<dbReference type="Gene3D" id="3.30.310.10">
    <property type="entry name" value="TATA-Binding Protein"/>
    <property type="match status" value="1"/>
</dbReference>
<evidence type="ECO:0000313" key="9">
    <source>
        <dbReference type="Proteomes" id="UP000232323"/>
    </source>
</evidence>
<feature type="region of interest" description="Disordered" evidence="6">
    <location>
        <begin position="640"/>
        <end position="662"/>
    </location>
</feature>
<comment type="similarity">
    <text evidence="2">Belongs to the adaptor complexes large subunit family.</text>
</comment>
<keyword evidence="4" id="KW-0653">Protein transport</keyword>
<evidence type="ECO:0000313" key="8">
    <source>
        <dbReference type="EMBL" id="GAX84188.1"/>
    </source>
</evidence>
<dbReference type="Proteomes" id="UP000232323">
    <property type="component" value="Unassembled WGS sequence"/>
</dbReference>
<evidence type="ECO:0000256" key="4">
    <source>
        <dbReference type="ARBA" id="ARBA00022927"/>
    </source>
</evidence>
<comment type="caution">
    <text evidence="8">The sequence shown here is derived from an EMBL/GenBank/DDBJ whole genome shotgun (WGS) entry which is preliminary data.</text>
</comment>
<dbReference type="InterPro" id="IPR002553">
    <property type="entry name" value="Clathrin/coatomer_adapt-like_N"/>
</dbReference>
<dbReference type="GO" id="GO:0006886">
    <property type="term" value="P:intracellular protein transport"/>
    <property type="evidence" value="ECO:0007669"/>
    <property type="project" value="InterPro"/>
</dbReference>
<dbReference type="SMART" id="SM01020">
    <property type="entry name" value="B2-adapt-app_C"/>
    <property type="match status" value="1"/>
</dbReference>
<feature type="region of interest" description="Disordered" evidence="6">
    <location>
        <begin position="682"/>
        <end position="711"/>
    </location>
</feature>
<dbReference type="AlphaFoldDB" id="A0A250XM92"/>
<proteinExistence type="inferred from homology"/>
<evidence type="ECO:0000256" key="2">
    <source>
        <dbReference type="ARBA" id="ARBA00006613"/>
    </source>
</evidence>
<protein>
    <recommendedName>
        <fullName evidence="7">Beta-adaptin appendage C-terminal subdomain domain-containing protein</fullName>
    </recommendedName>
</protein>
<reference evidence="8 9" key="1">
    <citation type="submission" date="2017-08" db="EMBL/GenBank/DDBJ databases">
        <title>Acidophilic green algal genome provides insights into adaptation to an acidic environment.</title>
        <authorList>
            <person name="Hirooka S."/>
            <person name="Hirose Y."/>
            <person name="Kanesaki Y."/>
            <person name="Higuchi S."/>
            <person name="Fujiwara T."/>
            <person name="Onuma R."/>
            <person name="Era A."/>
            <person name="Ohbayashi R."/>
            <person name="Uzuka A."/>
            <person name="Nozaki H."/>
            <person name="Yoshikawa H."/>
            <person name="Miyagishima S.Y."/>
        </authorList>
    </citation>
    <scope>NUCLEOTIDE SEQUENCE [LARGE SCALE GENOMIC DNA]</scope>
    <source>
        <strain evidence="8 9">NIES-2499</strain>
    </source>
</reference>
<feature type="domain" description="Beta-adaptin appendage C-terminal subdomain" evidence="7">
    <location>
        <begin position="787"/>
        <end position="904"/>
    </location>
</feature>
<sequence length="908" mass="99126">MVSSAQKPRGEVADLQTTLQSLVTLGKRTPQELRIAKRDAFKKIVSLVSMGMDMSSLFPTMISCANLSPDDLILKKMLYLYITHYATQIPDLALLAINQLHKDCCDQDPTVRGLALRSLCSLRVPNFLEYVSAPVNSGLTDRHPYVRRTAVMGVLKIYHIDPAEVLMQGLLEKVHQMQRVEADPQVLANCLTVLMQIEGVKTLASDKSLIYNLINKIKDFSDWSQCQVLELVSHYVPSSESEVYDFLNALEDRMSHANSAVALSTIKTFLHLTLDMTATHQQVLERIREPLKTLISREDPSTTFAILSHVLILLQRAPMVFETEYQSFYCRTHDPWYIKKLKMECLTAIATSSNVYDIVGELTEYARDINPSMARQAVKAVGRIALTVPDVSGIIERLLLFLDAGSEALTAEALVQMKDLLRRYPDIAQVCLPQLSELSITNLPQPEARAAFVWIMGQFGHHLQAAPYVLESLVEGVAIEHPSVRLALLTAGAQLFFKRPPECKALLGSLLATCLNDAHQDVHDRALLYYRLLRSHVAEAERIINPPLLEVQRFSEVMTEEMRDMIFKEFNSLSVIFQAPSSTFVEKRAYHLTGEEEVAVIATVPVETPDLLGDVDQSTNLLGSESVDQPEGDLLDLDVSSASTSSQAVRGSQQPVHASSTSSAGGLLDLGSLLGGDGGASTLAGSGWGQQQHTGWGAGSGSGMPSTNTSTIQAGGVASAAANLLDLSDLLGGGGGGGSTNPSRQHDVSAGVAAVPSQAQYTSSTAYHQPTAQNQAETGAVTLELRLNPKARVTSAQFQDQWKALPPVHQYEERLSSATLAALAANAHKDFAQHMEQAYIMTMASGGQPPTYKYYMYGQVSSTGSLILVEMVVNIGTRVAAITIKTEAIELLFQFIELWGACFMGFSR</sequence>
<dbReference type="PANTHER" id="PTHR11134">
    <property type="entry name" value="ADAPTOR COMPLEX SUBUNIT BETA FAMILY MEMBER"/>
    <property type="match status" value="1"/>
</dbReference>